<dbReference type="SUPFAM" id="SSF52058">
    <property type="entry name" value="L domain-like"/>
    <property type="match status" value="1"/>
</dbReference>
<gene>
    <name evidence="1" type="ORF">TorRG33x02_194130</name>
</gene>
<evidence type="ECO:0000313" key="1">
    <source>
        <dbReference type="EMBL" id="PON84861.1"/>
    </source>
</evidence>
<evidence type="ECO:0000313" key="2">
    <source>
        <dbReference type="Proteomes" id="UP000237000"/>
    </source>
</evidence>
<name>A0A2P5EH54_TREOI</name>
<keyword evidence="2" id="KW-1185">Reference proteome</keyword>
<dbReference type="AlphaFoldDB" id="A0A2P5EH54"/>
<organism evidence="1 2">
    <name type="scientific">Trema orientale</name>
    <name type="common">Charcoal tree</name>
    <name type="synonym">Celtis orientalis</name>
    <dbReference type="NCBI Taxonomy" id="63057"/>
    <lineage>
        <taxon>Eukaryota</taxon>
        <taxon>Viridiplantae</taxon>
        <taxon>Streptophyta</taxon>
        <taxon>Embryophyta</taxon>
        <taxon>Tracheophyta</taxon>
        <taxon>Spermatophyta</taxon>
        <taxon>Magnoliopsida</taxon>
        <taxon>eudicotyledons</taxon>
        <taxon>Gunneridae</taxon>
        <taxon>Pentapetalae</taxon>
        <taxon>rosids</taxon>
        <taxon>fabids</taxon>
        <taxon>Rosales</taxon>
        <taxon>Cannabaceae</taxon>
        <taxon>Trema</taxon>
    </lineage>
</organism>
<comment type="caution">
    <text evidence="1">The sequence shown here is derived from an EMBL/GenBank/DDBJ whole genome shotgun (WGS) entry which is preliminary data.</text>
</comment>
<feature type="non-terminal residue" evidence="1">
    <location>
        <position position="114"/>
    </location>
</feature>
<sequence>MEGEIEGGVFLRLTELSLEYRYSFKVSLPDYLPSLRKLKILRCDQLMPLLPRAQSQQMDVALPALEILDISCIERHELLLEGGLPSSLKHVKIDRCNKLKALNEDVFQRLTSLE</sequence>
<dbReference type="Gene3D" id="3.80.10.10">
    <property type="entry name" value="Ribonuclease Inhibitor"/>
    <property type="match status" value="1"/>
</dbReference>
<dbReference type="Proteomes" id="UP000237000">
    <property type="component" value="Unassembled WGS sequence"/>
</dbReference>
<dbReference type="EMBL" id="JXTC01000156">
    <property type="protein sequence ID" value="PON84861.1"/>
    <property type="molecule type" value="Genomic_DNA"/>
</dbReference>
<dbReference type="InParanoid" id="A0A2P5EH54"/>
<reference evidence="2" key="1">
    <citation type="submission" date="2016-06" db="EMBL/GenBank/DDBJ databases">
        <title>Parallel loss of symbiosis genes in relatives of nitrogen-fixing non-legume Parasponia.</title>
        <authorList>
            <person name="Van Velzen R."/>
            <person name="Holmer R."/>
            <person name="Bu F."/>
            <person name="Rutten L."/>
            <person name="Van Zeijl A."/>
            <person name="Liu W."/>
            <person name="Santuari L."/>
            <person name="Cao Q."/>
            <person name="Sharma T."/>
            <person name="Shen D."/>
            <person name="Roswanjaya Y."/>
            <person name="Wardhani T."/>
            <person name="Kalhor M.S."/>
            <person name="Jansen J."/>
            <person name="Van den Hoogen J."/>
            <person name="Gungor B."/>
            <person name="Hartog M."/>
            <person name="Hontelez J."/>
            <person name="Verver J."/>
            <person name="Yang W.-C."/>
            <person name="Schijlen E."/>
            <person name="Repin R."/>
            <person name="Schilthuizen M."/>
            <person name="Schranz E."/>
            <person name="Heidstra R."/>
            <person name="Miyata K."/>
            <person name="Fedorova E."/>
            <person name="Kohlen W."/>
            <person name="Bisseling T."/>
            <person name="Smit S."/>
            <person name="Geurts R."/>
        </authorList>
    </citation>
    <scope>NUCLEOTIDE SEQUENCE [LARGE SCALE GENOMIC DNA]</scope>
    <source>
        <strain evidence="2">cv. RG33-2</strain>
    </source>
</reference>
<accession>A0A2P5EH54</accession>
<dbReference type="InterPro" id="IPR032675">
    <property type="entry name" value="LRR_dom_sf"/>
</dbReference>
<proteinExistence type="predicted"/>
<protein>
    <submittedName>
        <fullName evidence="1">LRR domain containing protein</fullName>
    </submittedName>
</protein>